<name>A0ABY6M3Y9_9FLAO</name>
<dbReference type="Proteomes" id="UP001163328">
    <property type="component" value="Chromosome"/>
</dbReference>
<reference evidence="1" key="1">
    <citation type="submission" date="2021-08" db="EMBL/GenBank/DDBJ databases">
        <title>Flavobacterium sp. strain CC-SYL302.</title>
        <authorList>
            <person name="Lin S.-Y."/>
            <person name="Lee T.-H."/>
            <person name="Young C.-C."/>
        </authorList>
    </citation>
    <scope>NUCLEOTIDE SEQUENCE</scope>
    <source>
        <strain evidence="1">CC-SYL302</strain>
    </source>
</reference>
<accession>A0ABY6M3Y9</accession>
<organism evidence="1 2">
    <name type="scientific">Flavobacterium agricola</name>
    <dbReference type="NCBI Taxonomy" id="2870839"/>
    <lineage>
        <taxon>Bacteria</taxon>
        <taxon>Pseudomonadati</taxon>
        <taxon>Bacteroidota</taxon>
        <taxon>Flavobacteriia</taxon>
        <taxon>Flavobacteriales</taxon>
        <taxon>Flavobacteriaceae</taxon>
        <taxon>Flavobacterium</taxon>
    </lineage>
</organism>
<keyword evidence="2" id="KW-1185">Reference proteome</keyword>
<evidence type="ECO:0000313" key="1">
    <source>
        <dbReference type="EMBL" id="UYW02203.1"/>
    </source>
</evidence>
<sequence length="58" mass="6685">MKKKEEAVAQAKNETQLNEENAVSVAQAFLSETKEDFEIEKIVIFYKNGTFKSFKPEK</sequence>
<proteinExistence type="predicted"/>
<evidence type="ECO:0000313" key="2">
    <source>
        <dbReference type="Proteomes" id="UP001163328"/>
    </source>
</evidence>
<dbReference type="EMBL" id="CP081495">
    <property type="protein sequence ID" value="UYW02203.1"/>
    <property type="molecule type" value="Genomic_DNA"/>
</dbReference>
<dbReference type="RefSeq" id="WP_264434700.1">
    <property type="nucleotide sequence ID" value="NZ_CP081495.1"/>
</dbReference>
<protein>
    <submittedName>
        <fullName evidence="1">Uncharacterized protein</fullName>
    </submittedName>
</protein>
<gene>
    <name evidence="1" type="ORF">K5I29_04680</name>
</gene>